<feature type="compositionally biased region" description="Polar residues" evidence="1">
    <location>
        <begin position="9"/>
        <end position="18"/>
    </location>
</feature>
<feature type="region of interest" description="Disordered" evidence="1">
    <location>
        <begin position="107"/>
        <end position="145"/>
    </location>
</feature>
<keyword evidence="2" id="KW-1185">Reference proteome</keyword>
<dbReference type="RefSeq" id="XP_044923808.1">
    <property type="nucleotide sequence ID" value="XM_045067873.1"/>
</dbReference>
<feature type="compositionally biased region" description="Basic and acidic residues" evidence="1">
    <location>
        <begin position="131"/>
        <end position="145"/>
    </location>
</feature>
<evidence type="ECO:0000256" key="1">
    <source>
        <dbReference type="SAM" id="MobiDB-lite"/>
    </source>
</evidence>
<sequence length="145" mass="15225">MLQKAGARSTRTLYSTPRRSPPSPLDHPPLQAEGARQRPKAMSQSTALRAGGGPNRQVRGRVTGARSRLAGRGSHGPGALGLAPPEARAGVTGLWAAGAVQELERLASAQSPKPWVGARPGRAHHALRAHQHPDPHGDSETHKHG</sequence>
<feature type="compositionally biased region" description="Basic residues" evidence="1">
    <location>
        <begin position="121"/>
        <end position="130"/>
    </location>
</feature>
<evidence type="ECO:0000313" key="3">
    <source>
        <dbReference type="RefSeq" id="XP_044923808.1"/>
    </source>
</evidence>
<dbReference type="Proteomes" id="UP000000715">
    <property type="component" value="Unplaced"/>
</dbReference>
<dbReference type="GeneID" id="101679948"/>
<reference evidence="3" key="1">
    <citation type="submission" date="2025-08" db="UniProtKB">
        <authorList>
            <consortium name="RefSeq"/>
        </authorList>
    </citation>
    <scope>IDENTIFICATION</scope>
    <source>
        <tissue evidence="3">Brain</tissue>
    </source>
</reference>
<protein>
    <submittedName>
        <fullName evidence="3">GTP cyclohydrolase 1 feedback regulatory protein isoform X1</fullName>
    </submittedName>
</protein>
<gene>
    <name evidence="3" type="primary">GCHFR</name>
</gene>
<dbReference type="CTD" id="2644"/>
<proteinExistence type="predicted"/>
<organism evidence="2 3">
    <name type="scientific">Mustela putorius furo</name>
    <name type="common">European domestic ferret</name>
    <name type="synonym">Mustela furo</name>
    <dbReference type="NCBI Taxonomy" id="9669"/>
    <lineage>
        <taxon>Eukaryota</taxon>
        <taxon>Metazoa</taxon>
        <taxon>Chordata</taxon>
        <taxon>Craniata</taxon>
        <taxon>Vertebrata</taxon>
        <taxon>Euteleostomi</taxon>
        <taxon>Mammalia</taxon>
        <taxon>Eutheria</taxon>
        <taxon>Laurasiatheria</taxon>
        <taxon>Carnivora</taxon>
        <taxon>Caniformia</taxon>
        <taxon>Musteloidea</taxon>
        <taxon>Mustelidae</taxon>
        <taxon>Mustelinae</taxon>
        <taxon>Mustela</taxon>
    </lineage>
</organism>
<evidence type="ECO:0000313" key="2">
    <source>
        <dbReference type="Proteomes" id="UP000000715"/>
    </source>
</evidence>
<name>A0A8U0RGW5_MUSPF</name>
<dbReference type="AlphaFoldDB" id="A0A8U0RGW5"/>
<accession>A0A8U0RGW5</accession>
<feature type="region of interest" description="Disordered" evidence="1">
    <location>
        <begin position="1"/>
        <end position="85"/>
    </location>
</feature>